<sequence length="203" mass="22806">MQAAEHQQTVDQAQPETKRDRVRRLFIAPLAAEGMRFERGTSEEVQVKRLNQMADDLTHLSDVELGRLRLCMRSKGGGTKKTFWPGRVSILGYAESVHPRPIADLPKLKDWFVSAVGRGAVADMARLVAEFEFWTRRKHPPFHASHERIVAAEASEIGPRAERLVERRGRGALSDPGDVHWLARYEETEAMLRGWLAESGGGA</sequence>
<name>A0ABQ5VGC6_9RHOB</name>
<comment type="caution">
    <text evidence="1">The sequence shown here is derived from an EMBL/GenBank/DDBJ whole genome shotgun (WGS) entry which is preliminary data.</text>
</comment>
<accession>A0ABQ5VGC6</accession>
<reference evidence="1" key="2">
    <citation type="submission" date="2023-01" db="EMBL/GenBank/DDBJ databases">
        <title>Draft genome sequence of Sulfitobacter pacificus strain NBRC 109915.</title>
        <authorList>
            <person name="Sun Q."/>
            <person name="Mori K."/>
        </authorList>
    </citation>
    <scope>NUCLEOTIDE SEQUENCE</scope>
    <source>
        <strain evidence="1">NBRC 109915</strain>
    </source>
</reference>
<dbReference type="EMBL" id="BSNL01000001">
    <property type="protein sequence ID" value="GLQ26122.1"/>
    <property type="molecule type" value="Genomic_DNA"/>
</dbReference>
<reference evidence="1" key="1">
    <citation type="journal article" date="2014" name="Int. J. Syst. Evol. Microbiol.">
        <title>Complete genome of a new Firmicutes species belonging to the dominant human colonic microbiota ('Ruminococcus bicirculans') reveals two chromosomes and a selective capacity to utilize plant glucans.</title>
        <authorList>
            <consortium name="NISC Comparative Sequencing Program"/>
            <person name="Wegmann U."/>
            <person name="Louis P."/>
            <person name="Goesmann A."/>
            <person name="Henrissat B."/>
            <person name="Duncan S.H."/>
            <person name="Flint H.J."/>
        </authorList>
    </citation>
    <scope>NUCLEOTIDE SEQUENCE</scope>
    <source>
        <strain evidence="1">NBRC 109915</strain>
    </source>
</reference>
<evidence type="ECO:0000313" key="2">
    <source>
        <dbReference type="Proteomes" id="UP001161388"/>
    </source>
</evidence>
<gene>
    <name evidence="1" type="ORF">GCM10007927_09250</name>
</gene>
<dbReference type="RefSeq" id="WP_284371005.1">
    <property type="nucleotide sequence ID" value="NZ_BSNL01000001.1"/>
</dbReference>
<keyword evidence="2" id="KW-1185">Reference proteome</keyword>
<evidence type="ECO:0000313" key="1">
    <source>
        <dbReference type="EMBL" id="GLQ26122.1"/>
    </source>
</evidence>
<protein>
    <submittedName>
        <fullName evidence="1">Uncharacterized protein</fullName>
    </submittedName>
</protein>
<proteinExistence type="predicted"/>
<organism evidence="1 2">
    <name type="scientific">Sulfitobacter pacificus</name>
    <dbReference type="NCBI Taxonomy" id="1499314"/>
    <lineage>
        <taxon>Bacteria</taxon>
        <taxon>Pseudomonadati</taxon>
        <taxon>Pseudomonadota</taxon>
        <taxon>Alphaproteobacteria</taxon>
        <taxon>Rhodobacterales</taxon>
        <taxon>Roseobacteraceae</taxon>
        <taxon>Sulfitobacter</taxon>
    </lineage>
</organism>
<dbReference type="Proteomes" id="UP001161388">
    <property type="component" value="Unassembled WGS sequence"/>
</dbReference>